<evidence type="ECO:0000313" key="1">
    <source>
        <dbReference type="EMBL" id="KAK3909937.1"/>
    </source>
</evidence>
<dbReference type="Proteomes" id="UP001219518">
    <property type="component" value="Unassembled WGS sequence"/>
</dbReference>
<name>A0AAE1L9I9_9NEOP</name>
<accession>A0AAE1L9I9</accession>
<keyword evidence="2" id="KW-1185">Reference proteome</keyword>
<organism evidence="1 2">
    <name type="scientific">Frankliniella fusca</name>
    <dbReference type="NCBI Taxonomy" id="407009"/>
    <lineage>
        <taxon>Eukaryota</taxon>
        <taxon>Metazoa</taxon>
        <taxon>Ecdysozoa</taxon>
        <taxon>Arthropoda</taxon>
        <taxon>Hexapoda</taxon>
        <taxon>Insecta</taxon>
        <taxon>Pterygota</taxon>
        <taxon>Neoptera</taxon>
        <taxon>Paraneoptera</taxon>
        <taxon>Thysanoptera</taxon>
        <taxon>Terebrantia</taxon>
        <taxon>Thripoidea</taxon>
        <taxon>Thripidae</taxon>
        <taxon>Frankliniella</taxon>
    </lineage>
</organism>
<proteinExistence type="predicted"/>
<reference evidence="1" key="1">
    <citation type="submission" date="2021-07" db="EMBL/GenBank/DDBJ databases">
        <authorList>
            <person name="Catto M.A."/>
            <person name="Jacobson A."/>
            <person name="Kennedy G."/>
            <person name="Labadie P."/>
            <person name="Hunt B.G."/>
            <person name="Srinivasan R."/>
        </authorList>
    </citation>
    <scope>NUCLEOTIDE SEQUENCE</scope>
    <source>
        <strain evidence="1">PL_HMW_Pooled</strain>
        <tissue evidence="1">Head</tissue>
    </source>
</reference>
<gene>
    <name evidence="1" type="ORF">KUF71_019946</name>
</gene>
<comment type="caution">
    <text evidence="1">The sequence shown here is derived from an EMBL/GenBank/DDBJ whole genome shotgun (WGS) entry which is preliminary data.</text>
</comment>
<evidence type="ECO:0000313" key="2">
    <source>
        <dbReference type="Proteomes" id="UP001219518"/>
    </source>
</evidence>
<protein>
    <submittedName>
        <fullName evidence="1">Zinc finger CCCH-type antiviral protein 1</fullName>
    </submittedName>
</protein>
<dbReference type="AlphaFoldDB" id="A0AAE1L9I9"/>
<dbReference type="EMBL" id="JAHWGI010000134">
    <property type="protein sequence ID" value="KAK3909937.1"/>
    <property type="molecule type" value="Genomic_DNA"/>
</dbReference>
<sequence length="190" mass="22052">MNAKNAENLDLQSHEPSMNFRDQYVEVAQVLEINEMNLDFLKIEPKEEVQSEQNINVAEEEISSTNREDRELMLICQDLALISDLYSLMEDFKTMASSGKSLLCCQPPVCQAIVVCLLCGENFMAKSDRLLKLCKHFERVHPKDALKLILEAMERYGKLISHMRKALEFDEWFVSTNYKRETEMSLPSYM</sequence>
<reference evidence="1" key="2">
    <citation type="journal article" date="2023" name="BMC Genomics">
        <title>Pest status, molecular evolution, and epigenetic factors derived from the genome assembly of Frankliniella fusca, a thysanopteran phytovirus vector.</title>
        <authorList>
            <person name="Catto M.A."/>
            <person name="Labadie P.E."/>
            <person name="Jacobson A.L."/>
            <person name="Kennedy G.G."/>
            <person name="Srinivasan R."/>
            <person name="Hunt B.G."/>
        </authorList>
    </citation>
    <scope>NUCLEOTIDE SEQUENCE</scope>
    <source>
        <strain evidence="1">PL_HMW_Pooled</strain>
    </source>
</reference>